<comment type="caution">
    <text evidence="2">The sequence shown here is derived from an EMBL/GenBank/DDBJ whole genome shotgun (WGS) entry which is preliminary data.</text>
</comment>
<evidence type="ECO:0000313" key="3">
    <source>
        <dbReference type="Proteomes" id="UP000323454"/>
    </source>
</evidence>
<evidence type="ECO:0000313" key="2">
    <source>
        <dbReference type="EMBL" id="KAA2255904.1"/>
    </source>
</evidence>
<dbReference type="AlphaFoldDB" id="A0A5B2WYB1"/>
<keyword evidence="3" id="KW-1185">Reference proteome</keyword>
<reference evidence="2 3" key="2">
    <citation type="submission" date="2019-09" db="EMBL/GenBank/DDBJ databases">
        <authorList>
            <person name="Jin C."/>
        </authorList>
    </citation>
    <scope>NUCLEOTIDE SEQUENCE [LARGE SCALE GENOMIC DNA]</scope>
    <source>
        <strain evidence="2 3">AN110305</strain>
    </source>
</reference>
<keyword evidence="1" id="KW-0812">Transmembrane</keyword>
<name>A0A5B2WYB1_9PSEU</name>
<proteinExistence type="predicted"/>
<protein>
    <submittedName>
        <fullName evidence="2">Uncharacterized protein</fullName>
    </submittedName>
</protein>
<dbReference type="Proteomes" id="UP000323454">
    <property type="component" value="Unassembled WGS sequence"/>
</dbReference>
<keyword evidence="1" id="KW-0472">Membrane</keyword>
<sequence>MGTSDKPVYVSNGGPVGRTVVYTLLADLVIVGPVVLAVGIANQEQGGIVLVVGCVLSLLGIPFGVLMWRALARSARRLGRLREVGVAATAQVTSVDWDALGEGIVVLELRVSGSGFETFEALVKCNGKSGLVVGKQFRALVDPSGDEFTVEDRLVKAASSL</sequence>
<keyword evidence="1" id="KW-1133">Transmembrane helix</keyword>
<feature type="transmembrane region" description="Helical" evidence="1">
    <location>
        <begin position="47"/>
        <end position="72"/>
    </location>
</feature>
<evidence type="ECO:0000256" key="1">
    <source>
        <dbReference type="SAM" id="Phobius"/>
    </source>
</evidence>
<feature type="transmembrane region" description="Helical" evidence="1">
    <location>
        <begin position="20"/>
        <end position="41"/>
    </location>
</feature>
<accession>A0A5B2WYB1</accession>
<gene>
    <name evidence="2" type="ORF">F0L68_27310</name>
</gene>
<organism evidence="2 3">
    <name type="scientific">Solihabitans fulvus</name>
    <dbReference type="NCBI Taxonomy" id="1892852"/>
    <lineage>
        <taxon>Bacteria</taxon>
        <taxon>Bacillati</taxon>
        <taxon>Actinomycetota</taxon>
        <taxon>Actinomycetes</taxon>
        <taxon>Pseudonocardiales</taxon>
        <taxon>Pseudonocardiaceae</taxon>
        <taxon>Solihabitans</taxon>
    </lineage>
</organism>
<dbReference type="RefSeq" id="WP_149852690.1">
    <property type="nucleotide sequence ID" value="NZ_VUOB01000054.1"/>
</dbReference>
<dbReference type="OrthoDB" id="4330311at2"/>
<dbReference type="EMBL" id="VUOB01000054">
    <property type="protein sequence ID" value="KAA2255904.1"/>
    <property type="molecule type" value="Genomic_DNA"/>
</dbReference>
<reference evidence="2 3" key="1">
    <citation type="submission" date="2019-09" db="EMBL/GenBank/DDBJ databases">
        <title>Goodfellowia gen. nov., a new genus of the Pseudonocardineae related to Actinoalloteichus, containing Goodfellowia coeruleoviolacea gen. nov., comb. nov. gen. nov., comb. nov.</title>
        <authorList>
            <person name="Labeda D."/>
        </authorList>
    </citation>
    <scope>NUCLEOTIDE SEQUENCE [LARGE SCALE GENOMIC DNA]</scope>
    <source>
        <strain evidence="2 3">AN110305</strain>
    </source>
</reference>